<dbReference type="RefSeq" id="WP_179717092.1">
    <property type="nucleotide sequence ID" value="NZ_JACBZT010000001.1"/>
</dbReference>
<protein>
    <submittedName>
        <fullName evidence="3">Uncharacterized protein</fullName>
    </submittedName>
</protein>
<dbReference type="Proteomes" id="UP000541969">
    <property type="component" value="Unassembled WGS sequence"/>
</dbReference>
<reference evidence="3 4" key="1">
    <citation type="submission" date="2020-07" db="EMBL/GenBank/DDBJ databases">
        <title>Sequencing the genomes of 1000 actinobacteria strains.</title>
        <authorList>
            <person name="Klenk H.-P."/>
        </authorList>
    </citation>
    <scope>NUCLEOTIDE SEQUENCE [LARGE SCALE GENOMIC DNA]</scope>
    <source>
        <strain evidence="3 4">DSM 104001</strain>
    </source>
</reference>
<evidence type="ECO:0000313" key="4">
    <source>
        <dbReference type="Proteomes" id="UP000541969"/>
    </source>
</evidence>
<sequence>MPLWAWFLVGVAVVLVPMWLHDRRAQSRGSRLNDPGSMARGVTTPQGDPEAHRGAMQPERWGGGFGNV</sequence>
<evidence type="ECO:0000256" key="1">
    <source>
        <dbReference type="SAM" id="MobiDB-lite"/>
    </source>
</evidence>
<accession>A0A853CGQ0</accession>
<comment type="caution">
    <text evidence="3">The sequence shown here is derived from an EMBL/GenBank/DDBJ whole genome shotgun (WGS) entry which is preliminary data.</text>
</comment>
<keyword evidence="4" id="KW-1185">Reference proteome</keyword>
<keyword evidence="2" id="KW-1133">Transmembrane helix</keyword>
<name>A0A853CGQ0_9ACTN</name>
<dbReference type="AlphaFoldDB" id="A0A853CGQ0"/>
<keyword evidence="2" id="KW-0472">Membrane</keyword>
<evidence type="ECO:0000256" key="2">
    <source>
        <dbReference type="SAM" id="Phobius"/>
    </source>
</evidence>
<keyword evidence="2" id="KW-0812">Transmembrane</keyword>
<feature type="region of interest" description="Disordered" evidence="1">
    <location>
        <begin position="25"/>
        <end position="68"/>
    </location>
</feature>
<proteinExistence type="predicted"/>
<dbReference type="EMBL" id="JACBZT010000001">
    <property type="protein sequence ID" value="NYJ06169.1"/>
    <property type="molecule type" value="Genomic_DNA"/>
</dbReference>
<evidence type="ECO:0000313" key="3">
    <source>
        <dbReference type="EMBL" id="NYJ06169.1"/>
    </source>
</evidence>
<gene>
    <name evidence="3" type="ORF">GGQ55_002447</name>
</gene>
<feature type="transmembrane region" description="Helical" evidence="2">
    <location>
        <begin position="6"/>
        <end position="22"/>
    </location>
</feature>
<organism evidence="3 4">
    <name type="scientific">Petropleomorpha daqingensis</name>
    <dbReference type="NCBI Taxonomy" id="2026353"/>
    <lineage>
        <taxon>Bacteria</taxon>
        <taxon>Bacillati</taxon>
        <taxon>Actinomycetota</taxon>
        <taxon>Actinomycetes</taxon>
        <taxon>Geodermatophilales</taxon>
        <taxon>Geodermatophilaceae</taxon>
        <taxon>Petropleomorpha</taxon>
    </lineage>
</organism>